<dbReference type="InterPro" id="IPR029058">
    <property type="entry name" value="AB_hydrolase_fold"/>
</dbReference>
<keyword evidence="2" id="KW-0812">Transmembrane</keyword>
<dbReference type="Proteomes" id="UP000610966">
    <property type="component" value="Unassembled WGS sequence"/>
</dbReference>
<proteinExistence type="predicted"/>
<evidence type="ECO:0008006" key="8">
    <source>
        <dbReference type="Google" id="ProtNLM"/>
    </source>
</evidence>
<keyword evidence="2" id="KW-0472">Membrane</keyword>
<dbReference type="RefSeq" id="WP_204013780.1">
    <property type="nucleotide sequence ID" value="NZ_BOOG01000014.1"/>
</dbReference>
<evidence type="ECO:0000313" key="7">
    <source>
        <dbReference type="Proteomes" id="UP000610966"/>
    </source>
</evidence>
<feature type="domain" description="Peptidase S33 tripeptidyl aminopeptidase-like C-terminal" evidence="5">
    <location>
        <begin position="402"/>
        <end position="487"/>
    </location>
</feature>
<sequence>MRSWHGAAVTALVTAFVLTFLGVPATAQAVDAIDAWGGVEERPCPVAMPSGTTCGFLLVPERRDVPNSRTIKVGFAVRRATPPSGDSEDPVVFTGGGPGSPSSPLTGLLAGMFPDRDVVVIEQRGGRYSEPRLSCPEIARGMVATLTAPPKGTPTDTPKDTQKDTQKDMPEDTGEAGDGAATEIYPGILDEAEACLVRLQREGVDLRGYRTAEIAGDVVDLRRALGYQRWNLFGVGYSTRPTLRAAALDPEGTRAVVLDSFPPAEAKRYDDAAPNLAATIAKLGGTARFAAMVTRFNAVPAVFDTRDPINGRRISLRLTGDDVATLVEEALHDADLVPIVPALVDGLADGRTGLLRPLVDRMGERLTSRDWGLYYAVQCQDEAPFNDFPGDARPRLSAVVADAAVCGAWRLPPSRNGWAQQDAAAQVAAPVLVVGGQLDPAAPPESAGRTAAALPGARFTEFAGVGHAVFLSSDCGRRTIAAFFDDPASTGAAACEPGKAPRPLVRPGDVLLTPSAYQATVTPALLAPGVVFVIVAAVQLLAGLVAPVRRAARNTARRRGAPAALSVLAGLAGVAFGGLSALDVSGRAEPAMLAIGVPPAVAWYGLLIVVATVLSGIEAFRLHARAVRIVPVLTGLACLAWFYGWLVA</sequence>
<feature type="signal peptide" evidence="3">
    <location>
        <begin position="1"/>
        <end position="29"/>
    </location>
</feature>
<keyword evidence="3" id="KW-0732">Signal</keyword>
<dbReference type="AlphaFoldDB" id="A0A8J3R6P6"/>
<evidence type="ECO:0000256" key="3">
    <source>
        <dbReference type="SAM" id="SignalP"/>
    </source>
</evidence>
<dbReference type="InterPro" id="IPR013595">
    <property type="entry name" value="Pept_S33_TAP-like_C"/>
</dbReference>
<dbReference type="Pfam" id="PF08386">
    <property type="entry name" value="Abhydrolase_4"/>
    <property type="match status" value="1"/>
</dbReference>
<feature type="transmembrane region" description="Helical" evidence="2">
    <location>
        <begin position="591"/>
        <end position="614"/>
    </location>
</feature>
<feature type="chain" id="PRO_5035200178" description="TAP-like protein" evidence="3">
    <location>
        <begin position="30"/>
        <end position="648"/>
    </location>
</feature>
<organism evidence="6 7">
    <name type="scientific">Sphaerimonospora thailandensis</name>
    <dbReference type="NCBI Taxonomy" id="795644"/>
    <lineage>
        <taxon>Bacteria</taxon>
        <taxon>Bacillati</taxon>
        <taxon>Actinomycetota</taxon>
        <taxon>Actinomycetes</taxon>
        <taxon>Streptosporangiales</taxon>
        <taxon>Streptosporangiaceae</taxon>
        <taxon>Sphaerimonospora</taxon>
    </lineage>
</organism>
<evidence type="ECO:0000256" key="2">
    <source>
        <dbReference type="SAM" id="Phobius"/>
    </source>
</evidence>
<dbReference type="GO" id="GO:0003824">
    <property type="term" value="F:catalytic activity"/>
    <property type="evidence" value="ECO:0007669"/>
    <property type="project" value="UniProtKB-ARBA"/>
</dbReference>
<protein>
    <recommendedName>
        <fullName evidence="8">TAP-like protein</fullName>
    </recommendedName>
</protein>
<evidence type="ECO:0000313" key="6">
    <source>
        <dbReference type="EMBL" id="GIH69355.1"/>
    </source>
</evidence>
<evidence type="ECO:0000256" key="1">
    <source>
        <dbReference type="SAM" id="MobiDB-lite"/>
    </source>
</evidence>
<feature type="domain" description="AB hydrolase-1" evidence="4">
    <location>
        <begin position="90"/>
        <end position="291"/>
    </location>
</feature>
<feature type="region of interest" description="Disordered" evidence="1">
    <location>
        <begin position="145"/>
        <end position="179"/>
    </location>
</feature>
<feature type="transmembrane region" description="Helical" evidence="2">
    <location>
        <begin position="626"/>
        <end position="646"/>
    </location>
</feature>
<keyword evidence="2" id="KW-1133">Transmembrane helix</keyword>
<dbReference type="Pfam" id="PF00561">
    <property type="entry name" value="Abhydrolase_1"/>
    <property type="match status" value="1"/>
</dbReference>
<name>A0A8J3R6P6_9ACTN</name>
<gene>
    <name evidence="6" type="ORF">Mth01_16080</name>
</gene>
<reference evidence="6" key="1">
    <citation type="submission" date="2021-01" db="EMBL/GenBank/DDBJ databases">
        <title>Whole genome shotgun sequence of Sphaerimonospora thailandensis NBRC 107569.</title>
        <authorList>
            <person name="Komaki H."/>
            <person name="Tamura T."/>
        </authorList>
    </citation>
    <scope>NUCLEOTIDE SEQUENCE</scope>
    <source>
        <strain evidence="6">NBRC 107569</strain>
    </source>
</reference>
<keyword evidence="7" id="KW-1185">Reference proteome</keyword>
<dbReference type="SUPFAM" id="SSF53474">
    <property type="entry name" value="alpha/beta-Hydrolases"/>
    <property type="match status" value="1"/>
</dbReference>
<dbReference type="InterPro" id="IPR000073">
    <property type="entry name" value="AB_hydrolase_1"/>
</dbReference>
<feature type="transmembrane region" description="Helical" evidence="2">
    <location>
        <begin position="525"/>
        <end position="548"/>
    </location>
</feature>
<dbReference type="EMBL" id="BOOG01000014">
    <property type="protein sequence ID" value="GIH69355.1"/>
    <property type="molecule type" value="Genomic_DNA"/>
</dbReference>
<feature type="transmembrane region" description="Helical" evidence="2">
    <location>
        <begin position="560"/>
        <end position="579"/>
    </location>
</feature>
<accession>A0A8J3R6P6</accession>
<dbReference type="Gene3D" id="3.40.50.1820">
    <property type="entry name" value="alpha/beta hydrolase"/>
    <property type="match status" value="1"/>
</dbReference>
<evidence type="ECO:0000259" key="4">
    <source>
        <dbReference type="Pfam" id="PF00561"/>
    </source>
</evidence>
<comment type="caution">
    <text evidence="6">The sequence shown here is derived from an EMBL/GenBank/DDBJ whole genome shotgun (WGS) entry which is preliminary data.</text>
</comment>
<evidence type="ECO:0000259" key="5">
    <source>
        <dbReference type="Pfam" id="PF08386"/>
    </source>
</evidence>
<feature type="compositionally biased region" description="Basic and acidic residues" evidence="1">
    <location>
        <begin position="157"/>
        <end position="170"/>
    </location>
</feature>